<sequence>MTSEFLPRDSRKKMQVGNTCLAAQDNTCLQEAHVVSSRTLKRASPYCSTHTEAYSGKMRGIEKEGERQRVISESTSPLLKKVDAVAYPQVNLGEKYTHDSFNKQTTGYFDLERVNQNGSILIFHGRISEPIHCDGDASSVGSCSVVTDSSNRLSSHTLSCPPHDANTLNSDADSCYDCRDEEGRGPLSLKDNLATSINRLELHDYRSTLEAIYASGPLSWEQEALLTNLRVSFNISNDEHLMEIRNLKSAAYGLHLS</sequence>
<accession>A0A7N2KUY2</accession>
<evidence type="ECO:0000313" key="5">
    <source>
        <dbReference type="Proteomes" id="UP000594261"/>
    </source>
</evidence>
<dbReference type="Pfam" id="PF03735">
    <property type="entry name" value="ENT"/>
    <property type="match status" value="1"/>
</dbReference>
<dbReference type="PANTHER" id="PTHR33432:SF33">
    <property type="entry name" value="OS03G0796400 PROTEIN"/>
    <property type="match status" value="1"/>
</dbReference>
<reference evidence="5" key="1">
    <citation type="journal article" date="2016" name="G3 (Bethesda)">
        <title>First Draft Assembly and Annotation of the Genome of a California Endemic Oak Quercus lobata Nee (Fagaceae).</title>
        <authorList>
            <person name="Sork V.L."/>
            <person name="Fitz-Gibbon S.T."/>
            <person name="Puiu D."/>
            <person name="Crepeau M."/>
            <person name="Gugger P.F."/>
            <person name="Sherman R."/>
            <person name="Stevens K."/>
            <person name="Langley C.H."/>
            <person name="Pellegrini M."/>
            <person name="Salzberg S.L."/>
        </authorList>
    </citation>
    <scope>NUCLEOTIDE SEQUENCE [LARGE SCALE GENOMIC DNA]</scope>
    <source>
        <strain evidence="5">cv. SW786</strain>
    </source>
</reference>
<evidence type="ECO:0000313" key="4">
    <source>
        <dbReference type="EnsemblPlants" id="QL02p022975:mrna:CDS:1"/>
    </source>
</evidence>
<comment type="subcellular location">
    <subcellularLocation>
        <location evidence="1">Nucleus</location>
    </subcellularLocation>
</comment>
<dbReference type="AlphaFoldDB" id="A0A7N2KUY2"/>
<dbReference type="Gramene" id="QL02p022975:mrna">
    <property type="protein sequence ID" value="QL02p022975:mrna:CDS:1"/>
    <property type="gene ID" value="QL02p022975"/>
</dbReference>
<organism evidence="4 5">
    <name type="scientific">Quercus lobata</name>
    <name type="common">Valley oak</name>
    <dbReference type="NCBI Taxonomy" id="97700"/>
    <lineage>
        <taxon>Eukaryota</taxon>
        <taxon>Viridiplantae</taxon>
        <taxon>Streptophyta</taxon>
        <taxon>Embryophyta</taxon>
        <taxon>Tracheophyta</taxon>
        <taxon>Spermatophyta</taxon>
        <taxon>Magnoliopsida</taxon>
        <taxon>eudicotyledons</taxon>
        <taxon>Gunneridae</taxon>
        <taxon>Pentapetalae</taxon>
        <taxon>rosids</taxon>
        <taxon>fabids</taxon>
        <taxon>Fagales</taxon>
        <taxon>Fagaceae</taxon>
        <taxon>Quercus</taxon>
    </lineage>
</organism>
<dbReference type="SUPFAM" id="SSF158639">
    <property type="entry name" value="ENT-like"/>
    <property type="match status" value="1"/>
</dbReference>
<protein>
    <recommendedName>
        <fullName evidence="3">ENT domain-containing protein</fullName>
    </recommendedName>
</protein>
<feature type="domain" description="ENT" evidence="3">
    <location>
        <begin position="193"/>
        <end position="257"/>
    </location>
</feature>
<dbReference type="InterPro" id="IPR033485">
    <property type="entry name" value="EMSY-LIKE_plant"/>
</dbReference>
<dbReference type="InterPro" id="IPR005491">
    <property type="entry name" value="ENT_dom"/>
</dbReference>
<dbReference type="PANTHER" id="PTHR33432">
    <property type="entry name" value="PROTEIN EMSY-LIKE 4"/>
    <property type="match status" value="1"/>
</dbReference>
<dbReference type="SMART" id="SM01191">
    <property type="entry name" value="ENT"/>
    <property type="match status" value="1"/>
</dbReference>
<dbReference type="OMA" id="PPHDANT"/>
<dbReference type="GO" id="GO:0050832">
    <property type="term" value="P:defense response to fungus"/>
    <property type="evidence" value="ECO:0007669"/>
    <property type="project" value="InterPro"/>
</dbReference>
<dbReference type="FunCoup" id="A0A7N2KUY2">
    <property type="interactions" value="694"/>
</dbReference>
<dbReference type="InParanoid" id="A0A7N2KUY2"/>
<proteinExistence type="predicted"/>
<evidence type="ECO:0000256" key="2">
    <source>
        <dbReference type="ARBA" id="ARBA00023242"/>
    </source>
</evidence>
<keyword evidence="5" id="KW-1185">Reference proteome</keyword>
<reference evidence="4" key="2">
    <citation type="submission" date="2021-01" db="UniProtKB">
        <authorList>
            <consortium name="EnsemblPlants"/>
        </authorList>
    </citation>
    <scope>IDENTIFICATION</scope>
</reference>
<dbReference type="InterPro" id="IPR036142">
    <property type="entry name" value="ENT_dom-like_sf"/>
</dbReference>
<dbReference type="Gene3D" id="1.10.1240.40">
    <property type="entry name" value="ENT domain"/>
    <property type="match status" value="1"/>
</dbReference>
<dbReference type="PROSITE" id="PS51138">
    <property type="entry name" value="ENT"/>
    <property type="match status" value="1"/>
</dbReference>
<keyword evidence="2" id="KW-0539">Nucleus</keyword>
<dbReference type="Proteomes" id="UP000594261">
    <property type="component" value="Chromosome 2"/>
</dbReference>
<evidence type="ECO:0000259" key="3">
    <source>
        <dbReference type="PROSITE" id="PS51138"/>
    </source>
</evidence>
<evidence type="ECO:0000256" key="1">
    <source>
        <dbReference type="ARBA" id="ARBA00004123"/>
    </source>
</evidence>
<name>A0A7N2KUY2_QUELO</name>
<dbReference type="EnsemblPlants" id="QL02p022975:mrna">
    <property type="protein sequence ID" value="QL02p022975:mrna:CDS:1"/>
    <property type="gene ID" value="QL02p022975"/>
</dbReference>
<dbReference type="GO" id="GO:0005634">
    <property type="term" value="C:nucleus"/>
    <property type="evidence" value="ECO:0007669"/>
    <property type="project" value="UniProtKB-SubCell"/>
</dbReference>